<evidence type="ECO:0000313" key="1">
    <source>
        <dbReference type="EMBL" id="MBU3866523.1"/>
    </source>
</evidence>
<name>A0ABS6CHW9_9ACTN</name>
<comment type="caution">
    <text evidence="1">The sequence shown here is derived from an EMBL/GenBank/DDBJ whole genome shotgun (WGS) entry which is preliminary data.</text>
</comment>
<sequence>MAFYDPFRRTADGGRQWLGRTFDGAYCVPALALGASTGADRLELELELELEAVSPTGRRSKSARTTLTW</sequence>
<gene>
    <name evidence="1" type="ORF">KN815_21390</name>
</gene>
<dbReference type="RefSeq" id="WP_216343553.1">
    <property type="nucleotide sequence ID" value="NZ_JAHLEM010000233.1"/>
</dbReference>
<proteinExistence type="predicted"/>
<dbReference type="EMBL" id="JAHLEM010000233">
    <property type="protein sequence ID" value="MBU3866523.1"/>
    <property type="molecule type" value="Genomic_DNA"/>
</dbReference>
<protein>
    <submittedName>
        <fullName evidence="1">Uncharacterized protein</fullName>
    </submittedName>
</protein>
<keyword evidence="2" id="KW-1185">Reference proteome</keyword>
<organism evidence="1 2">
    <name type="scientific">Streptomyces niphimycinicus</name>
    <dbReference type="NCBI Taxonomy" id="2842201"/>
    <lineage>
        <taxon>Bacteria</taxon>
        <taxon>Bacillati</taxon>
        <taxon>Actinomycetota</taxon>
        <taxon>Actinomycetes</taxon>
        <taxon>Kitasatosporales</taxon>
        <taxon>Streptomycetaceae</taxon>
        <taxon>Streptomyces</taxon>
    </lineage>
</organism>
<dbReference type="Proteomes" id="UP000720508">
    <property type="component" value="Unassembled WGS sequence"/>
</dbReference>
<reference evidence="1 2" key="1">
    <citation type="submission" date="2021-06" db="EMBL/GenBank/DDBJ databases">
        <authorList>
            <person name="Pan X."/>
        </authorList>
    </citation>
    <scope>NUCLEOTIDE SEQUENCE [LARGE SCALE GENOMIC DNA]</scope>
    <source>
        <strain evidence="1 2">4503</strain>
    </source>
</reference>
<accession>A0ABS6CHW9</accession>
<evidence type="ECO:0000313" key="2">
    <source>
        <dbReference type="Proteomes" id="UP000720508"/>
    </source>
</evidence>